<keyword evidence="3" id="KW-1185">Reference proteome</keyword>
<dbReference type="SMART" id="SM00530">
    <property type="entry name" value="HTH_XRE"/>
    <property type="match status" value="1"/>
</dbReference>
<reference evidence="2 3" key="1">
    <citation type="submission" date="2016-02" db="EMBL/GenBank/DDBJ databases">
        <title>Genome sequence of Tissierella creatinophila DSM 6911.</title>
        <authorList>
            <person name="Poehlein A."/>
            <person name="Daniel R."/>
        </authorList>
    </citation>
    <scope>NUCLEOTIDE SEQUENCE [LARGE SCALE GENOMIC DNA]</scope>
    <source>
        <strain evidence="2 3">DSM 6911</strain>
    </source>
</reference>
<comment type="caution">
    <text evidence="2">The sequence shown here is derived from an EMBL/GenBank/DDBJ whole genome shotgun (WGS) entry which is preliminary data.</text>
</comment>
<dbReference type="EMBL" id="LTDM01000015">
    <property type="protein sequence ID" value="OLS02868.1"/>
    <property type="molecule type" value="Genomic_DNA"/>
</dbReference>
<accession>A0A1U7M6Q0</accession>
<dbReference type="PROSITE" id="PS50943">
    <property type="entry name" value="HTH_CROC1"/>
    <property type="match status" value="1"/>
</dbReference>
<protein>
    <submittedName>
        <fullName evidence="2">Helix-turn-helix protein</fullName>
    </submittedName>
</protein>
<dbReference type="SUPFAM" id="SSF47413">
    <property type="entry name" value="lambda repressor-like DNA-binding domains"/>
    <property type="match status" value="1"/>
</dbReference>
<proteinExistence type="predicted"/>
<dbReference type="RefSeq" id="WP_075726005.1">
    <property type="nucleotide sequence ID" value="NZ_LTDM01000015.1"/>
</dbReference>
<sequence length="64" mass="7757">MVKNRLKEIRMKEYMSTQGEFAKILELNYRQYNRYENGTVPNLETALHISKKLNKNLEEVFYLD</sequence>
<dbReference type="Gene3D" id="1.10.260.40">
    <property type="entry name" value="lambda repressor-like DNA-binding domains"/>
    <property type="match status" value="1"/>
</dbReference>
<dbReference type="InterPro" id="IPR010982">
    <property type="entry name" value="Lambda_DNA-bd_dom_sf"/>
</dbReference>
<dbReference type="OrthoDB" id="1928437at2"/>
<evidence type="ECO:0000313" key="3">
    <source>
        <dbReference type="Proteomes" id="UP000186112"/>
    </source>
</evidence>
<feature type="domain" description="HTH cro/C1-type" evidence="1">
    <location>
        <begin position="6"/>
        <end position="60"/>
    </location>
</feature>
<dbReference type="Proteomes" id="UP000186112">
    <property type="component" value="Unassembled WGS sequence"/>
</dbReference>
<gene>
    <name evidence="2" type="ORF">TICRE_11410</name>
</gene>
<organism evidence="2 3">
    <name type="scientific">Tissierella creatinophila DSM 6911</name>
    <dbReference type="NCBI Taxonomy" id="1123403"/>
    <lineage>
        <taxon>Bacteria</taxon>
        <taxon>Bacillati</taxon>
        <taxon>Bacillota</taxon>
        <taxon>Tissierellia</taxon>
        <taxon>Tissierellales</taxon>
        <taxon>Tissierellaceae</taxon>
        <taxon>Tissierella</taxon>
    </lineage>
</organism>
<dbReference type="Pfam" id="PF01381">
    <property type="entry name" value="HTH_3"/>
    <property type="match status" value="1"/>
</dbReference>
<dbReference type="GO" id="GO:0003677">
    <property type="term" value="F:DNA binding"/>
    <property type="evidence" value="ECO:0007669"/>
    <property type="project" value="InterPro"/>
</dbReference>
<dbReference type="AlphaFoldDB" id="A0A1U7M6Q0"/>
<name>A0A1U7M6Q0_TISCR</name>
<dbReference type="InterPro" id="IPR001387">
    <property type="entry name" value="Cro/C1-type_HTH"/>
</dbReference>
<dbReference type="CDD" id="cd00093">
    <property type="entry name" value="HTH_XRE"/>
    <property type="match status" value="1"/>
</dbReference>
<evidence type="ECO:0000259" key="1">
    <source>
        <dbReference type="PROSITE" id="PS50943"/>
    </source>
</evidence>
<evidence type="ECO:0000313" key="2">
    <source>
        <dbReference type="EMBL" id="OLS02868.1"/>
    </source>
</evidence>